<evidence type="ECO:0000313" key="4">
    <source>
        <dbReference type="Proteomes" id="UP000177907"/>
    </source>
</evidence>
<evidence type="ECO:0000256" key="1">
    <source>
        <dbReference type="SAM" id="MobiDB-lite"/>
    </source>
</evidence>
<dbReference type="Proteomes" id="UP000177907">
    <property type="component" value="Unassembled WGS sequence"/>
</dbReference>
<keyword evidence="2" id="KW-0472">Membrane</keyword>
<dbReference type="SUPFAM" id="SSF101898">
    <property type="entry name" value="NHL repeat"/>
    <property type="match status" value="1"/>
</dbReference>
<protein>
    <submittedName>
        <fullName evidence="3">Uncharacterized protein</fullName>
    </submittedName>
</protein>
<sequence length="754" mass="84767">MESLQLQEFFVEGGKPRQSHVLLHITEPSTPEEMSKGNFFAVCEMNNASERDIVAVQKIIEDAESEYYNLTETDGEHGLETVLKKINRERWVLTTTDGLHCAIGVIRQKEASFSFHGQPQIFLFYNNRAGSYERMDLTESGAEENDEEPPLFSQLIQGKISPNDFMFVSTPNVLRYFNGDRLQKIITARPPRQSAQHLEKVLGELRNNLSFGGIILHLTDTVATLAVGKDNPPNPNKGQSERSLKNLFSTEKRTASTLAPSLFPGLNERVQTALHGQPQNEPLRRVAPANTPTQINSTHLHSRHQSVAGREPNNSTAGIKIALAYIAKAIRLTVLGIWWFLVLIAKLIIEIGRFIMTLFFVATNFQNRRQNTLNDWRRQIQNIRLYFNQMPKITKLLFVAATLIVVIFIISIFYLNTRRLEKEQAKIFNDNLSAVTVKKDSAESALVYGDDNAALTELATAKNILDTMNCETKIQKQQCLALNEQTDELLARLRKISAANAVILSEWPDTGANRLFKIKNTLALYSSSSPSLYLYDLSTKETNLIDTGLPGFNDVAVPKENDYAVLLYNESSLAQYLPGENLVKKINSDFPGDNPKITTVVVYNRRLYSVDATSRQIYRHDSITNGFGPGQQWSKSDQDSLSDAFDLTIDGDLYLSHSSGEIGKWAGGAKQTFALQGLYPLLFSASELWTYNDINNLYILDSVGKRLIIVNKDGRLVAQIEHQDWKNPEGLIVEEANKRAFIADDGKLYQVNLP</sequence>
<dbReference type="EMBL" id="MFQZ01000010">
    <property type="protein sequence ID" value="OGH87613.1"/>
    <property type="molecule type" value="Genomic_DNA"/>
</dbReference>
<keyword evidence="2" id="KW-1133">Transmembrane helix</keyword>
<feature type="region of interest" description="Disordered" evidence="1">
    <location>
        <begin position="293"/>
        <end position="312"/>
    </location>
</feature>
<evidence type="ECO:0000313" key="3">
    <source>
        <dbReference type="EMBL" id="OGH87613.1"/>
    </source>
</evidence>
<feature type="transmembrane region" description="Helical" evidence="2">
    <location>
        <begin position="337"/>
        <end position="361"/>
    </location>
</feature>
<name>A0A1F6NV69_9BACT</name>
<proteinExistence type="predicted"/>
<accession>A0A1F6NV69</accession>
<comment type="caution">
    <text evidence="3">The sequence shown here is derived from an EMBL/GenBank/DDBJ whole genome shotgun (WGS) entry which is preliminary data.</text>
</comment>
<feature type="transmembrane region" description="Helical" evidence="2">
    <location>
        <begin position="396"/>
        <end position="415"/>
    </location>
</feature>
<reference evidence="3 4" key="1">
    <citation type="journal article" date="2016" name="Nat. Commun.">
        <title>Thousands of microbial genomes shed light on interconnected biogeochemical processes in an aquifer system.</title>
        <authorList>
            <person name="Anantharaman K."/>
            <person name="Brown C.T."/>
            <person name="Hug L.A."/>
            <person name="Sharon I."/>
            <person name="Castelle C.J."/>
            <person name="Probst A.J."/>
            <person name="Thomas B.C."/>
            <person name="Singh A."/>
            <person name="Wilkins M.J."/>
            <person name="Karaoz U."/>
            <person name="Brodie E.L."/>
            <person name="Williams K.H."/>
            <person name="Hubbard S.S."/>
            <person name="Banfield J.F."/>
        </authorList>
    </citation>
    <scope>NUCLEOTIDE SEQUENCE [LARGE SCALE GENOMIC DNA]</scope>
</reference>
<evidence type="ECO:0000256" key="2">
    <source>
        <dbReference type="SAM" id="Phobius"/>
    </source>
</evidence>
<keyword evidence="2" id="KW-0812">Transmembrane</keyword>
<dbReference type="AlphaFoldDB" id="A0A1F6NV69"/>
<dbReference type="STRING" id="1798704.A3J93_03760"/>
<organism evidence="3 4">
    <name type="scientific">Candidatus Magasanikbacteria bacterium RIFOXYC2_FULL_42_28</name>
    <dbReference type="NCBI Taxonomy" id="1798704"/>
    <lineage>
        <taxon>Bacteria</taxon>
        <taxon>Candidatus Magasanikiibacteriota</taxon>
    </lineage>
</organism>
<gene>
    <name evidence="3" type="ORF">A3J93_03760</name>
</gene>